<name>A0ABS2A973_9ACTN</name>
<dbReference type="InterPro" id="IPR014229">
    <property type="entry name" value="Spore_YtfJ"/>
</dbReference>
<protein>
    <submittedName>
        <fullName evidence="2">Sporulation protein</fullName>
    </submittedName>
</protein>
<dbReference type="EMBL" id="JAENHP010000003">
    <property type="protein sequence ID" value="MBM2616378.1"/>
    <property type="molecule type" value="Genomic_DNA"/>
</dbReference>
<comment type="caution">
    <text evidence="2">The sequence shown here is derived from an EMBL/GenBank/DDBJ whole genome shotgun (WGS) entry which is preliminary data.</text>
</comment>
<feature type="compositionally biased region" description="Low complexity" evidence="1">
    <location>
        <begin position="128"/>
        <end position="145"/>
    </location>
</feature>
<sequence>MSASTANTDVLDVLREAVAGTGADRVFGAPVTGNGTVMLPVAKVSGGAGGGGGNGPAGEGQPEGTGGGFGTTARGLGVFVLRDGKVTWHPAIDVNRVVLGGQLVAIMALLVARELLRGRRPARDKTVGRAAAAPRNRAGGRACRR</sequence>
<evidence type="ECO:0000313" key="2">
    <source>
        <dbReference type="EMBL" id="MBM2616378.1"/>
    </source>
</evidence>
<proteinExistence type="predicted"/>
<reference evidence="2 3" key="1">
    <citation type="submission" date="2021-01" db="EMBL/GenBank/DDBJ databases">
        <title>Actinoplanes sp. nov. LDG1-06 isolated from lichen.</title>
        <authorList>
            <person name="Saeng-In P."/>
            <person name="Phongsopitanun W."/>
            <person name="Kanchanasin P."/>
            <person name="Yuki M."/>
            <person name="Kudo T."/>
            <person name="Ohkuma M."/>
            <person name="Tanasupawat S."/>
        </authorList>
    </citation>
    <scope>NUCLEOTIDE SEQUENCE [LARGE SCALE GENOMIC DNA]</scope>
    <source>
        <strain evidence="2 3">LDG1-06</strain>
    </source>
</reference>
<gene>
    <name evidence="2" type="ORF">JIG36_12500</name>
</gene>
<dbReference type="Proteomes" id="UP000632138">
    <property type="component" value="Unassembled WGS sequence"/>
</dbReference>
<keyword evidence="3" id="KW-1185">Reference proteome</keyword>
<dbReference type="RefSeq" id="WP_203376275.1">
    <property type="nucleotide sequence ID" value="NZ_JAENHP010000003.1"/>
</dbReference>
<dbReference type="Pfam" id="PF09579">
    <property type="entry name" value="Spore_YtfJ"/>
    <property type="match status" value="1"/>
</dbReference>
<feature type="region of interest" description="Disordered" evidence="1">
    <location>
        <begin position="126"/>
        <end position="145"/>
    </location>
</feature>
<accession>A0ABS2A973</accession>
<evidence type="ECO:0000256" key="1">
    <source>
        <dbReference type="SAM" id="MobiDB-lite"/>
    </source>
</evidence>
<organism evidence="2 3">
    <name type="scientific">Paractinoplanes ovalisporus</name>
    <dbReference type="NCBI Taxonomy" id="2810368"/>
    <lineage>
        <taxon>Bacteria</taxon>
        <taxon>Bacillati</taxon>
        <taxon>Actinomycetota</taxon>
        <taxon>Actinomycetes</taxon>
        <taxon>Micromonosporales</taxon>
        <taxon>Micromonosporaceae</taxon>
        <taxon>Paractinoplanes</taxon>
    </lineage>
</organism>
<evidence type="ECO:0000313" key="3">
    <source>
        <dbReference type="Proteomes" id="UP000632138"/>
    </source>
</evidence>